<dbReference type="AlphaFoldDB" id="A0A177HLB0"/>
<comment type="caution">
    <text evidence="7">The sequence shown here is derived from an EMBL/GenBank/DDBJ whole genome shotgun (WGS) entry which is preliminary data.</text>
</comment>
<keyword evidence="6" id="KW-1133">Transmembrane helix</keyword>
<dbReference type="InterPro" id="IPR029044">
    <property type="entry name" value="Nucleotide-diphossugar_trans"/>
</dbReference>
<name>A0A177HLB0_9ACTN</name>
<dbReference type="GO" id="GO:0030213">
    <property type="term" value="P:hyaluronan biosynthetic process"/>
    <property type="evidence" value="ECO:0007669"/>
    <property type="project" value="TreeGrafter"/>
</dbReference>
<dbReference type="Gene3D" id="3.90.550.10">
    <property type="entry name" value="Spore Coat Polysaccharide Biosynthesis Protein SpsA, Chain A"/>
    <property type="match status" value="1"/>
</dbReference>
<proteinExistence type="predicted"/>
<dbReference type="Pfam" id="PF13641">
    <property type="entry name" value="Glyco_tranf_2_3"/>
    <property type="match status" value="1"/>
</dbReference>
<keyword evidence="2" id="KW-1003">Cell membrane</keyword>
<evidence type="ECO:0000313" key="8">
    <source>
        <dbReference type="Proteomes" id="UP000077381"/>
    </source>
</evidence>
<evidence type="ECO:0000256" key="3">
    <source>
        <dbReference type="ARBA" id="ARBA00022676"/>
    </source>
</evidence>
<keyword evidence="5 6" id="KW-0472">Membrane</keyword>
<dbReference type="STRING" id="1716141.STSP_56480"/>
<accession>A0A177HLB0</accession>
<feature type="transmembrane region" description="Helical" evidence="6">
    <location>
        <begin position="367"/>
        <end position="384"/>
    </location>
</feature>
<evidence type="ECO:0000256" key="5">
    <source>
        <dbReference type="ARBA" id="ARBA00023136"/>
    </source>
</evidence>
<dbReference type="GO" id="GO:0005886">
    <property type="term" value="C:plasma membrane"/>
    <property type="evidence" value="ECO:0007669"/>
    <property type="project" value="UniProtKB-SubCell"/>
</dbReference>
<dbReference type="PANTHER" id="PTHR22913:SF12">
    <property type="entry name" value="MANNURONAN SYNTHASE"/>
    <property type="match status" value="1"/>
</dbReference>
<dbReference type="SUPFAM" id="SSF53448">
    <property type="entry name" value="Nucleotide-diphospho-sugar transferases"/>
    <property type="match status" value="1"/>
</dbReference>
<sequence>MKNRFALACADQTGRRRCLAFSLVSAAALTAYAHHHLTRVVHEPSRLVAIDAFAFCWLAFTLIAAYAHRDVRLTAGQARLMDHRRVTVVVPVFNEDPKTFRALLESVARQSRLPQRLHIVDNGSTDSDCRSVFDDWVRTAPAGLEARYDATGRVGKRRAQAVAFDADPEADIFCTLDSDTVLDPHAIREGIAPFSRADTTSVAGLLVGLNHAQNLLTRLVDLSYVLSFLNGRSSTSRLGSVVVNCGGLAFYRADVVRKYQHAYVAQTVCGRPVCTGDDRMLTGYSLLEGRTVIQEGSVAYTLLPDNLSHLTRQRVRWWRSFFWGGAWLIRTCPLSKPGWWLVMWQFACFVLNSYALPVVVIVHTSEAGGLVLPFLGYLALLSYVRSMRYLIVRRPDQTRVQQLTAFAMAPIATLVNLYVCTALQYVGLATFLKTGWSTRQTVEVSLGAVPEPGTRAVPGARFRTRRQGVGT</sequence>
<keyword evidence="8" id="KW-1185">Reference proteome</keyword>
<dbReference type="RefSeq" id="WP_067283478.1">
    <property type="nucleotide sequence ID" value="NZ_LOHS01000116.1"/>
</dbReference>
<gene>
    <name evidence="7" type="ORF">STSP_56480</name>
</gene>
<feature type="transmembrane region" description="Helical" evidence="6">
    <location>
        <begin position="405"/>
        <end position="426"/>
    </location>
</feature>
<keyword evidence="6" id="KW-0812">Transmembrane</keyword>
<evidence type="ECO:0000256" key="6">
    <source>
        <dbReference type="SAM" id="Phobius"/>
    </source>
</evidence>
<reference evidence="7 8" key="1">
    <citation type="submission" date="2015-12" db="EMBL/GenBank/DDBJ databases">
        <title>Genome sequence of Streptomyces sp. G25.</title>
        <authorList>
            <person name="Poehlein A."/>
            <person name="Roettig A."/>
            <person name="Hiessl S."/>
            <person name="Hauschild P."/>
            <person name="Schauer J."/>
            <person name="Madkour M.H."/>
            <person name="Al-Ansari A.M."/>
            <person name="Almakishah N.H."/>
            <person name="Steinbuechel A."/>
            <person name="Daniel R."/>
        </authorList>
    </citation>
    <scope>NUCLEOTIDE SEQUENCE [LARGE SCALE GENOMIC DNA]</scope>
    <source>
        <strain evidence="8">G25(2015)</strain>
    </source>
</reference>
<feature type="transmembrane region" description="Helical" evidence="6">
    <location>
        <begin position="339"/>
        <end position="361"/>
    </location>
</feature>
<evidence type="ECO:0000256" key="2">
    <source>
        <dbReference type="ARBA" id="ARBA00022475"/>
    </source>
</evidence>
<organism evidence="7 8">
    <name type="scientific">Streptomyces jeddahensis</name>
    <dbReference type="NCBI Taxonomy" id="1716141"/>
    <lineage>
        <taxon>Bacteria</taxon>
        <taxon>Bacillati</taxon>
        <taxon>Actinomycetota</taxon>
        <taxon>Actinomycetes</taxon>
        <taxon>Kitasatosporales</taxon>
        <taxon>Streptomycetaceae</taxon>
        <taxon>Streptomyces</taxon>
    </lineage>
</organism>
<evidence type="ECO:0000256" key="1">
    <source>
        <dbReference type="ARBA" id="ARBA00004236"/>
    </source>
</evidence>
<keyword evidence="4 7" id="KW-0808">Transferase</keyword>
<dbReference type="GO" id="GO:0085029">
    <property type="term" value="P:extracellular matrix assembly"/>
    <property type="evidence" value="ECO:0007669"/>
    <property type="project" value="TreeGrafter"/>
</dbReference>
<keyword evidence="3" id="KW-0328">Glycosyltransferase</keyword>
<comment type="subcellular location">
    <subcellularLocation>
        <location evidence="1">Cell membrane</location>
    </subcellularLocation>
</comment>
<dbReference type="EMBL" id="LOHS01000116">
    <property type="protein sequence ID" value="OAH11024.1"/>
    <property type="molecule type" value="Genomic_DNA"/>
</dbReference>
<dbReference type="Proteomes" id="UP000077381">
    <property type="component" value="Unassembled WGS sequence"/>
</dbReference>
<dbReference type="GO" id="GO:0050501">
    <property type="term" value="F:hyaluronan synthase activity"/>
    <property type="evidence" value="ECO:0007669"/>
    <property type="project" value="TreeGrafter"/>
</dbReference>
<dbReference type="PANTHER" id="PTHR22913">
    <property type="entry name" value="HYALURONAN SYNTHASE"/>
    <property type="match status" value="1"/>
</dbReference>
<dbReference type="PATRIC" id="fig|1716141.3.peg.5938"/>
<evidence type="ECO:0000256" key="4">
    <source>
        <dbReference type="ARBA" id="ARBA00022679"/>
    </source>
</evidence>
<feature type="transmembrane region" description="Helical" evidence="6">
    <location>
        <begin position="49"/>
        <end position="67"/>
    </location>
</feature>
<evidence type="ECO:0000313" key="7">
    <source>
        <dbReference type="EMBL" id="OAH11024.1"/>
    </source>
</evidence>
<protein>
    <submittedName>
        <fullName evidence="7">N-glycosyltransferase</fullName>
    </submittedName>
</protein>